<keyword evidence="2" id="KW-1185">Reference proteome</keyword>
<proteinExistence type="predicted"/>
<dbReference type="EMBL" id="CP002116">
    <property type="protein sequence ID" value="ADK80917.1"/>
    <property type="molecule type" value="Genomic_DNA"/>
</dbReference>
<evidence type="ECO:0000313" key="1">
    <source>
        <dbReference type="EMBL" id="ADK80917.1"/>
    </source>
</evidence>
<dbReference type="Proteomes" id="UP000002318">
    <property type="component" value="Chromosome"/>
</dbReference>
<accession>E1R197</accession>
<evidence type="ECO:0000313" key="2">
    <source>
        <dbReference type="Proteomes" id="UP000002318"/>
    </source>
</evidence>
<name>E1R197_SEDSS</name>
<organism evidence="1 2">
    <name type="scientific">Sediminispirochaeta smaragdinae (strain DSM 11293 / JCM 15392 / SEBR 4228)</name>
    <name type="common">Spirochaeta smaragdinae</name>
    <dbReference type="NCBI Taxonomy" id="573413"/>
    <lineage>
        <taxon>Bacteria</taxon>
        <taxon>Pseudomonadati</taxon>
        <taxon>Spirochaetota</taxon>
        <taxon>Spirochaetia</taxon>
        <taxon>Spirochaetales</taxon>
        <taxon>Spirochaetaceae</taxon>
        <taxon>Sediminispirochaeta</taxon>
    </lineage>
</organism>
<dbReference type="AlphaFoldDB" id="E1R197"/>
<sequence length="277" mass="29923">MVTRCWRKGLALLLLFIPILELSADDVLRIPSVIRADTSASAPDASALWGRMTQALSRSGLQKPGNGMLLISGSSASSLLSPSQGAVVAPKWVALLPSKAHSSFSDTFFPLLVQKFGAALESAALRDLIPDDTVIQFDFPQSMNDSSMPLRDLSFLALDPLAAAFSGMQTGSDSCRLPLRLVFHGEEKIVMAQLRLFSLQDHGYSSVVRSGDQLRVSYGTGGVLVKFSARVESVDERTGALRIRPLSSLFRDERGTRRFDAVLDENGKAIIVDGALK</sequence>
<gene>
    <name evidence="1" type="ordered locus">Spirs_1791</name>
</gene>
<protein>
    <submittedName>
        <fullName evidence="1">Uncharacterized protein</fullName>
    </submittedName>
</protein>
<dbReference type="KEGG" id="ssm:Spirs_1791"/>
<dbReference type="STRING" id="573413.Spirs_1791"/>
<dbReference type="HOGENOM" id="CLU_1004386_0_0_12"/>
<reference evidence="1 2" key="1">
    <citation type="journal article" date="2010" name="Stand. Genomic Sci.">
        <title>Complete genome sequence of Spirochaeta smaragdinae type strain (SEBR 4228).</title>
        <authorList>
            <person name="Mavromatis K."/>
            <person name="Yasawong M."/>
            <person name="Chertkov O."/>
            <person name="Lapidus A."/>
            <person name="Lucas S."/>
            <person name="Nolan M."/>
            <person name="Del Rio T.G."/>
            <person name="Tice H."/>
            <person name="Cheng J.F."/>
            <person name="Pitluck S."/>
            <person name="Liolios K."/>
            <person name="Ivanova N."/>
            <person name="Tapia R."/>
            <person name="Han C."/>
            <person name="Bruce D."/>
            <person name="Goodwin L."/>
            <person name="Pati A."/>
            <person name="Chen A."/>
            <person name="Palaniappan K."/>
            <person name="Land M."/>
            <person name="Hauser L."/>
            <person name="Chang Y.J."/>
            <person name="Jeffries C.D."/>
            <person name="Detter J.C."/>
            <person name="Rohde M."/>
            <person name="Brambilla E."/>
            <person name="Spring S."/>
            <person name="Goker M."/>
            <person name="Sikorski J."/>
            <person name="Woyke T."/>
            <person name="Bristow J."/>
            <person name="Eisen J.A."/>
            <person name="Markowitz V."/>
            <person name="Hugenholtz P."/>
            <person name="Klenk H.P."/>
            <person name="Kyrpides N.C."/>
        </authorList>
    </citation>
    <scope>NUCLEOTIDE SEQUENCE [LARGE SCALE GENOMIC DNA]</scope>
    <source>
        <strain evidence="2">DSM 11293 / JCM 15392 / SEBR 4228</strain>
    </source>
</reference>